<accession>A0A367EIF2</accession>
<sequence length="96" mass="9817">MGGYFPRVTGRPGEASGSRTTGGDGALLYAVAFVLPSRTEHAVPWASAVPGAVATAACAADVRVADISGSRVIWMPGVRMCGECATVVVARREGRP</sequence>
<reference evidence="2 3" key="1">
    <citation type="submission" date="2018-06" db="EMBL/GenBank/DDBJ databases">
        <title>Sphaerisporangium craniellae sp. nov., isolated from a marine sponge in the South China Sea.</title>
        <authorList>
            <person name="Li L."/>
        </authorList>
    </citation>
    <scope>NUCLEOTIDE SEQUENCE [LARGE SCALE GENOMIC DNA]</scope>
    <source>
        <strain evidence="2 3">CCTCC AA 208026</strain>
    </source>
</reference>
<evidence type="ECO:0000313" key="2">
    <source>
        <dbReference type="EMBL" id="RCG17415.1"/>
    </source>
</evidence>
<protein>
    <submittedName>
        <fullName evidence="2">Uncharacterized protein</fullName>
    </submittedName>
</protein>
<keyword evidence="3" id="KW-1185">Reference proteome</keyword>
<comment type="caution">
    <text evidence="2">The sequence shown here is derived from an EMBL/GenBank/DDBJ whole genome shotgun (WGS) entry which is preliminary data.</text>
</comment>
<dbReference type="EMBL" id="QOIL01000042">
    <property type="protein sequence ID" value="RCG17415.1"/>
    <property type="molecule type" value="Genomic_DNA"/>
</dbReference>
<evidence type="ECO:0000256" key="1">
    <source>
        <dbReference type="SAM" id="MobiDB-lite"/>
    </source>
</evidence>
<evidence type="ECO:0000313" key="3">
    <source>
        <dbReference type="Proteomes" id="UP000253094"/>
    </source>
</evidence>
<organism evidence="2 3">
    <name type="scientific">Sphaerisporangium album</name>
    <dbReference type="NCBI Taxonomy" id="509200"/>
    <lineage>
        <taxon>Bacteria</taxon>
        <taxon>Bacillati</taxon>
        <taxon>Actinomycetota</taxon>
        <taxon>Actinomycetes</taxon>
        <taxon>Streptosporangiales</taxon>
        <taxon>Streptosporangiaceae</taxon>
        <taxon>Sphaerisporangium</taxon>
    </lineage>
</organism>
<feature type="region of interest" description="Disordered" evidence="1">
    <location>
        <begin position="1"/>
        <end position="23"/>
    </location>
</feature>
<dbReference type="AlphaFoldDB" id="A0A367EIF2"/>
<dbReference type="Proteomes" id="UP000253094">
    <property type="component" value="Unassembled WGS sequence"/>
</dbReference>
<proteinExistence type="predicted"/>
<name>A0A367EIF2_9ACTN</name>
<gene>
    <name evidence="2" type="ORF">DQ384_39765</name>
</gene>